<keyword evidence="2" id="KW-1133">Transmembrane helix</keyword>
<keyword evidence="2" id="KW-0812">Transmembrane</keyword>
<feature type="transmembrane region" description="Helical" evidence="2">
    <location>
        <begin position="158"/>
        <end position="179"/>
    </location>
</feature>
<feature type="compositionally biased region" description="Low complexity" evidence="1">
    <location>
        <begin position="108"/>
        <end position="130"/>
    </location>
</feature>
<evidence type="ECO:0000313" key="3">
    <source>
        <dbReference type="EMBL" id="MBL1075754.1"/>
    </source>
</evidence>
<evidence type="ECO:0000313" key="4">
    <source>
        <dbReference type="Proteomes" id="UP000602198"/>
    </source>
</evidence>
<name>A0ABS1M6A7_9NOCA</name>
<proteinExistence type="predicted"/>
<feature type="region of interest" description="Disordered" evidence="1">
    <location>
        <begin position="1"/>
        <end position="150"/>
    </location>
</feature>
<dbReference type="Pfam" id="PF11209">
    <property type="entry name" value="LmeA"/>
    <property type="match status" value="1"/>
</dbReference>
<dbReference type="EMBL" id="JAERRJ010000005">
    <property type="protein sequence ID" value="MBL1075754.1"/>
    <property type="molecule type" value="Genomic_DNA"/>
</dbReference>
<gene>
    <name evidence="3" type="ORF">JK358_15265</name>
</gene>
<keyword evidence="2" id="KW-0472">Membrane</keyword>
<sequence>MSSKPTGNDNVDPKTEALGDGTAADQQNPGVNEWWQETGEQPTQVLGPRDSEQPTTVLGSQDADRSTEVLGSQDTPQPTEVLPAGSAAAPHGTETLDASQARGPQHTEAFSAGEAAAYAAGAQSVSDQGQPPVPPPPGTSVGGQGGSGSVPRKRRTGLIIAIVAALVVVGGLAGGEAYARNKVSNCIAAGFEKQMGSKIDVAFGAKPMLLTMFDGKVGKVTVDSDDTKFGPAQDMVVHATFNDIELKDGGRQGGTIGSSSADVTWSNNGIVKTLGGLVSGATSDPNADTLNFAVLGGIAELQVKPKVVNGKVDVETMSASLLGFGLPTDLVDGIVDLLSESLQTYPMGMQPTSVEVTKDGLHITLKGGRADLDAPAEGQQTDFTC</sequence>
<accession>A0ABS1M6A7</accession>
<reference evidence="3 4" key="1">
    <citation type="submission" date="2021-01" db="EMBL/GenBank/DDBJ databases">
        <title>WGS of actinomycetes isolated from Thailand.</title>
        <authorList>
            <person name="Thawai C."/>
        </authorList>
    </citation>
    <scope>NUCLEOTIDE SEQUENCE [LARGE SCALE GENOMIC DNA]</scope>
    <source>
        <strain evidence="3 4">LPG 2</strain>
    </source>
</reference>
<protein>
    <submittedName>
        <fullName evidence="3">DUF2993 domain-containing protein</fullName>
    </submittedName>
</protein>
<organism evidence="3 4">
    <name type="scientific">Nocardia acididurans</name>
    <dbReference type="NCBI Taxonomy" id="2802282"/>
    <lineage>
        <taxon>Bacteria</taxon>
        <taxon>Bacillati</taxon>
        <taxon>Actinomycetota</taxon>
        <taxon>Actinomycetes</taxon>
        <taxon>Mycobacteriales</taxon>
        <taxon>Nocardiaceae</taxon>
        <taxon>Nocardia</taxon>
    </lineage>
</organism>
<keyword evidence="4" id="KW-1185">Reference proteome</keyword>
<dbReference type="InterPro" id="IPR021373">
    <property type="entry name" value="DUF2993"/>
</dbReference>
<evidence type="ECO:0000256" key="1">
    <source>
        <dbReference type="SAM" id="MobiDB-lite"/>
    </source>
</evidence>
<feature type="compositionally biased region" description="Polar residues" evidence="1">
    <location>
        <begin position="69"/>
        <end position="78"/>
    </location>
</feature>
<dbReference type="Proteomes" id="UP000602198">
    <property type="component" value="Unassembled WGS sequence"/>
</dbReference>
<evidence type="ECO:0000256" key="2">
    <source>
        <dbReference type="SAM" id="Phobius"/>
    </source>
</evidence>
<comment type="caution">
    <text evidence="3">The sequence shown here is derived from an EMBL/GenBank/DDBJ whole genome shotgun (WGS) entry which is preliminary data.</text>
</comment>